<evidence type="ECO:0000256" key="3">
    <source>
        <dbReference type="SAM" id="Phobius"/>
    </source>
</evidence>
<proteinExistence type="predicted"/>
<evidence type="ECO:0000313" key="4">
    <source>
        <dbReference type="EMBL" id="CDP39083.1"/>
    </source>
</evidence>
<reference evidence="4" key="2">
    <citation type="submission" date="2014-06" db="EMBL/GenBank/DDBJ databases">
        <title>The complete genome of Blastobotrys (Arxula) adeninivorans LS3 - a yeast of biotechnological interest.</title>
        <authorList>
            <person name="Kunze G."/>
            <person name="Gaillardin C."/>
            <person name="Czernicka M."/>
            <person name="Durrens P."/>
            <person name="Martin T."/>
            <person name="Boer E."/>
            <person name="Gabaldon T."/>
            <person name="Cruz J."/>
            <person name="Talla E."/>
            <person name="Marck C."/>
            <person name="Goffeau A."/>
            <person name="Barbe V."/>
            <person name="Baret P."/>
            <person name="Baronian K."/>
            <person name="Beier S."/>
            <person name="Bleykasten C."/>
            <person name="Bode R."/>
            <person name="Casaregola S."/>
            <person name="Despons L."/>
            <person name="Fairhead C."/>
            <person name="Giersberg M."/>
            <person name="Gierski P."/>
            <person name="Hahnel U."/>
            <person name="Hartmann A."/>
            <person name="Jankowska D."/>
            <person name="Jubin C."/>
            <person name="Jung P."/>
            <person name="Lafontaine I."/>
            <person name="Leh-Louis V."/>
            <person name="Lemaire M."/>
            <person name="Marcet-Houben M."/>
            <person name="Mascher M."/>
            <person name="Morel G."/>
            <person name="Richard G.-F."/>
            <person name="Riechen J."/>
            <person name="Sacerdot C."/>
            <person name="Sarkar A."/>
            <person name="Savel G."/>
            <person name="Schacherer J."/>
            <person name="Sherman D."/>
            <person name="Straub M.-L."/>
            <person name="Stein N."/>
            <person name="Thierry A."/>
            <person name="Trautwein-Schult A."/>
            <person name="Westhof E."/>
            <person name="Worch S."/>
            <person name="Dujon B."/>
            <person name="Souciet J.-L."/>
            <person name="Wincker P."/>
            <person name="Scholz U."/>
            <person name="Neuveglise N."/>
        </authorList>
    </citation>
    <scope>NUCLEOTIDE SEQUENCE</scope>
    <source>
        <strain evidence="4">LS3</strain>
    </source>
</reference>
<accession>A0A060TDP5</accession>
<name>A0A060TDP5_BLAAD</name>
<feature type="region of interest" description="Disordered" evidence="2">
    <location>
        <begin position="1"/>
        <end position="84"/>
    </location>
</feature>
<keyword evidence="3" id="KW-0812">Transmembrane</keyword>
<reference evidence="4" key="1">
    <citation type="submission" date="2014-02" db="EMBL/GenBank/DDBJ databases">
        <authorList>
            <person name="Genoscope - CEA"/>
        </authorList>
    </citation>
    <scope>NUCLEOTIDE SEQUENCE</scope>
    <source>
        <strain evidence="4">LS3</strain>
    </source>
</reference>
<feature type="compositionally biased region" description="Polar residues" evidence="2">
    <location>
        <begin position="69"/>
        <end position="78"/>
    </location>
</feature>
<dbReference type="InterPro" id="IPR000560">
    <property type="entry name" value="His_Pase_clade-2"/>
</dbReference>
<dbReference type="GO" id="GO:0003993">
    <property type="term" value="F:acid phosphatase activity"/>
    <property type="evidence" value="ECO:0007669"/>
    <property type="project" value="TreeGrafter"/>
</dbReference>
<sequence>MAHKLEDDDRMEAVEMEDRRKSKGRRVEFSTDSHDEQGVADSSLTESDDDIENDAYQEADYLRKPGSNRGHTMRNSHGLQFRRGRSKEPKLAKYVIILAVPLTALLILLIVATNVSSSPDKEATLAAPTGIAYASGFDMRNNWGSLSPYFDTGVAFPDTQGGHLWPPSCKLRQVHVLHRHAERYPTESRSKRMKTTIDKLKKANVGSGDSLEWLKDWEYSLGTDLLVSRGVGSEYKSGADFWASHGQFLYPSRPANDLGIQGDNSTWATELNGLNQTKPLFRATEQERIVASAHAWAAGFFGFHGSEEDLPTQGQDFYRLLLQKEAPGFNSTLASYFSCPNALNSTYAIPGRQRTQNWINSYLKPATQRLTKMLPDVDITAADAHNMQLLCAFETAAYGTSRFCTLFTEVEWRGFEYSQDLEFFGHSGPSAPFSKATGAGWVAELLARLEKRYFTNGDGDYGVNTTITGDSDVFPLDQPIYLDMSHDSVIVSVLSALGLDFLESNLPDTRMPVPRNFVVSRLTPFAARLFVEVLDCDDNSQPQVRLVLNSRVLPLSGLYYCPTQRDGLCPLDKFTKSLKNALNNANFAKLCYSDDPLGA</sequence>
<dbReference type="SUPFAM" id="SSF53254">
    <property type="entry name" value="Phosphoglycerate mutase-like"/>
    <property type="match status" value="1"/>
</dbReference>
<gene>
    <name evidence="4" type="ORF">GNLVRS02_ARAD1D49456g</name>
</gene>
<keyword evidence="3" id="KW-0472">Membrane</keyword>
<keyword evidence="1" id="KW-0378">Hydrolase</keyword>
<dbReference type="EMBL" id="HG937694">
    <property type="protein sequence ID" value="CDP39083.1"/>
    <property type="molecule type" value="Genomic_DNA"/>
</dbReference>
<evidence type="ECO:0000256" key="1">
    <source>
        <dbReference type="ARBA" id="ARBA00022801"/>
    </source>
</evidence>
<dbReference type="InterPro" id="IPR029033">
    <property type="entry name" value="His_PPase_superfam"/>
</dbReference>
<evidence type="ECO:0000256" key="2">
    <source>
        <dbReference type="SAM" id="MobiDB-lite"/>
    </source>
</evidence>
<dbReference type="Gene3D" id="3.40.50.1240">
    <property type="entry name" value="Phosphoglycerate mutase-like"/>
    <property type="match status" value="1"/>
</dbReference>
<dbReference type="CDD" id="cd07061">
    <property type="entry name" value="HP_HAP_like"/>
    <property type="match status" value="1"/>
</dbReference>
<dbReference type="AlphaFoldDB" id="A0A060TDP5"/>
<feature type="transmembrane region" description="Helical" evidence="3">
    <location>
        <begin position="91"/>
        <end position="112"/>
    </location>
</feature>
<feature type="compositionally biased region" description="Basic and acidic residues" evidence="2">
    <location>
        <begin position="1"/>
        <end position="37"/>
    </location>
</feature>
<protein>
    <submittedName>
        <fullName evidence="4">ARAD1D49456p</fullName>
    </submittedName>
</protein>
<feature type="compositionally biased region" description="Acidic residues" evidence="2">
    <location>
        <begin position="46"/>
        <end position="57"/>
    </location>
</feature>
<dbReference type="Pfam" id="PF00328">
    <property type="entry name" value="His_Phos_2"/>
    <property type="match status" value="1"/>
</dbReference>
<dbReference type="PANTHER" id="PTHR20963:SF43">
    <property type="entry name" value="PUTATIVE (AFU_ORTHOLOGUE AFUA_7G01240)-RELATED"/>
    <property type="match status" value="1"/>
</dbReference>
<keyword evidence="3" id="KW-1133">Transmembrane helix</keyword>
<dbReference type="PhylomeDB" id="A0A060TDP5"/>
<dbReference type="PANTHER" id="PTHR20963">
    <property type="entry name" value="MULTIPLE INOSITOL POLYPHOSPHATE PHOSPHATASE-RELATED"/>
    <property type="match status" value="1"/>
</dbReference>
<organism evidence="4">
    <name type="scientific">Blastobotrys adeninivorans</name>
    <name type="common">Yeast</name>
    <name type="synonym">Arxula adeninivorans</name>
    <dbReference type="NCBI Taxonomy" id="409370"/>
    <lineage>
        <taxon>Eukaryota</taxon>
        <taxon>Fungi</taxon>
        <taxon>Dikarya</taxon>
        <taxon>Ascomycota</taxon>
        <taxon>Saccharomycotina</taxon>
        <taxon>Dipodascomycetes</taxon>
        <taxon>Dipodascales</taxon>
        <taxon>Trichomonascaceae</taxon>
        <taxon>Blastobotrys</taxon>
    </lineage>
</organism>